<dbReference type="AlphaFoldDB" id="A0A6F8XWN4"/>
<protein>
    <submittedName>
        <fullName evidence="1">Uncharacterized protein</fullName>
    </submittedName>
</protein>
<gene>
    <name evidence="1" type="ORF">Pflav_046300</name>
</gene>
<dbReference type="Proteomes" id="UP000502508">
    <property type="component" value="Chromosome"/>
</dbReference>
<reference evidence="1 2" key="2">
    <citation type="submission" date="2020-03" db="EMBL/GenBank/DDBJ databases">
        <authorList>
            <person name="Ichikawa N."/>
            <person name="Kimura A."/>
            <person name="Kitahashi Y."/>
            <person name="Uohara A."/>
        </authorList>
    </citation>
    <scope>NUCLEOTIDE SEQUENCE [LARGE SCALE GENOMIC DNA]</scope>
    <source>
        <strain evidence="1 2">NBRC 107702</strain>
    </source>
</reference>
<proteinExistence type="predicted"/>
<dbReference type="KEGG" id="pfla:Pflav_046300"/>
<keyword evidence="2" id="KW-1185">Reference proteome</keyword>
<accession>A0A6F8XWN4</accession>
<dbReference type="EMBL" id="AP022870">
    <property type="protein sequence ID" value="BCB78220.1"/>
    <property type="molecule type" value="Genomic_DNA"/>
</dbReference>
<organism evidence="1 2">
    <name type="scientific">Phytohabitans flavus</name>
    <dbReference type="NCBI Taxonomy" id="1076124"/>
    <lineage>
        <taxon>Bacteria</taxon>
        <taxon>Bacillati</taxon>
        <taxon>Actinomycetota</taxon>
        <taxon>Actinomycetes</taxon>
        <taxon>Micromonosporales</taxon>
        <taxon>Micromonosporaceae</taxon>
    </lineage>
</organism>
<name>A0A6F8XWN4_9ACTN</name>
<evidence type="ECO:0000313" key="2">
    <source>
        <dbReference type="Proteomes" id="UP000502508"/>
    </source>
</evidence>
<dbReference type="RefSeq" id="WP_173037799.1">
    <property type="nucleotide sequence ID" value="NZ_AP022870.1"/>
</dbReference>
<sequence length="81" mass="8795">MAVTPPTRAELEAIARSTFALLDIDISVLPVNDPAAPMDQARIIEASINILAKEPILAAYEVDGQADATTLYPTPFLEWTR</sequence>
<reference evidence="1 2" key="1">
    <citation type="submission" date="2020-03" db="EMBL/GenBank/DDBJ databases">
        <title>Whole genome shotgun sequence of Phytohabitans flavus NBRC 107702.</title>
        <authorList>
            <person name="Komaki H."/>
            <person name="Tamura T."/>
        </authorList>
    </citation>
    <scope>NUCLEOTIDE SEQUENCE [LARGE SCALE GENOMIC DNA]</scope>
    <source>
        <strain evidence="1 2">NBRC 107702</strain>
    </source>
</reference>
<evidence type="ECO:0000313" key="1">
    <source>
        <dbReference type="EMBL" id="BCB78220.1"/>
    </source>
</evidence>